<dbReference type="GO" id="GO:0005694">
    <property type="term" value="C:chromosome"/>
    <property type="evidence" value="ECO:0007669"/>
    <property type="project" value="UniProtKB-SubCell"/>
</dbReference>
<dbReference type="InterPro" id="IPR006560">
    <property type="entry name" value="AWS_dom"/>
</dbReference>
<dbReference type="SMART" id="SM00317">
    <property type="entry name" value="SET"/>
    <property type="match status" value="1"/>
</dbReference>
<dbReference type="PANTHER" id="PTHR22884">
    <property type="entry name" value="SET DOMAIN PROTEINS"/>
    <property type="match status" value="1"/>
</dbReference>
<dbReference type="Pfam" id="PF00856">
    <property type="entry name" value="SET"/>
    <property type="match status" value="1"/>
</dbReference>
<sequence length="334" mass="37537">MLIYIKTPPIIIFLPYLIKNSYFLSLQVLEEDFAQDDGDGGPSTQEVALRASKLRKRPPVWQLIAKNIYMHRERKQLDEDEVMICQCKPIWGTDTTTIGCGENCLNRMLNIECVAKYCPCGERCTNRGFSKRAYAKLEIRRAGAKGFGLFAAEDVKAGQFIVEYVGEVLEEEEYARRKEFYIATGQRHYYFMNVGNGEVIDAARRGGLGRFINHSCEPNCETQKWVVRGELAIGLFALEDVPAGSVLTFDYNFERYGDKPMKCLCGSKACRGVIGGSQETAARMTETIVAPEEEEEQDLEPIMVTEKEADAAVSAILDRAVGLGWEDGFDARLQ</sequence>
<comment type="subcellular location">
    <subcellularLocation>
        <location evidence="2">Chromosome</location>
    </subcellularLocation>
    <subcellularLocation>
        <location evidence="1">Nucleus</location>
    </subcellularLocation>
</comment>
<dbReference type="InterPro" id="IPR001214">
    <property type="entry name" value="SET_dom"/>
</dbReference>
<dbReference type="PROSITE" id="PS50868">
    <property type="entry name" value="POST_SET"/>
    <property type="match status" value="1"/>
</dbReference>
<evidence type="ECO:0000259" key="9">
    <source>
        <dbReference type="PROSITE" id="PS50868"/>
    </source>
</evidence>
<dbReference type="PROSITE" id="PS51215">
    <property type="entry name" value="AWS"/>
    <property type="match status" value="1"/>
</dbReference>
<evidence type="ECO:0000256" key="6">
    <source>
        <dbReference type="ARBA" id="ARBA00022691"/>
    </source>
</evidence>
<evidence type="ECO:0000259" key="10">
    <source>
        <dbReference type="PROSITE" id="PS51215"/>
    </source>
</evidence>
<dbReference type="InterPro" id="IPR044437">
    <property type="entry name" value="SETD2/Set2_SET"/>
</dbReference>
<evidence type="ECO:0000259" key="8">
    <source>
        <dbReference type="PROSITE" id="PS50280"/>
    </source>
</evidence>
<keyword evidence="6" id="KW-0949">S-adenosyl-L-methionine</keyword>
<dbReference type="SMART" id="SM00570">
    <property type="entry name" value="AWS"/>
    <property type="match status" value="1"/>
</dbReference>
<dbReference type="GO" id="GO:0032259">
    <property type="term" value="P:methylation"/>
    <property type="evidence" value="ECO:0007669"/>
    <property type="project" value="UniProtKB-KW"/>
</dbReference>
<protein>
    <submittedName>
        <fullName evidence="11">Uncharacterized protein</fullName>
    </submittedName>
</protein>
<proteinExistence type="predicted"/>
<dbReference type="InterPro" id="IPR003616">
    <property type="entry name" value="Post-SET_dom"/>
</dbReference>
<dbReference type="EMBL" id="AB125312">
    <property type="protein sequence ID" value="BAD42330.1"/>
    <property type="molecule type" value="Genomic_DNA"/>
</dbReference>
<dbReference type="GO" id="GO:0005634">
    <property type="term" value="C:nucleus"/>
    <property type="evidence" value="ECO:0007669"/>
    <property type="project" value="UniProtKB-SubCell"/>
</dbReference>
<evidence type="ECO:0000256" key="5">
    <source>
        <dbReference type="ARBA" id="ARBA00022679"/>
    </source>
</evidence>
<organism evidence="11">
    <name type="scientific">Nannochloris bacillaris</name>
    <name type="common">Green alga</name>
    <dbReference type="NCBI Taxonomy" id="76111"/>
    <lineage>
        <taxon>Eukaryota</taxon>
        <taxon>Viridiplantae</taxon>
        <taxon>Chlorophyta</taxon>
        <taxon>core chlorophytes</taxon>
        <taxon>Trebouxiophyceae</taxon>
        <taxon>Chlorellales</taxon>
        <taxon>Chlorellaceae</taxon>
        <taxon>Nannochloris</taxon>
    </lineage>
</organism>
<dbReference type="SMART" id="SM00508">
    <property type="entry name" value="PostSET"/>
    <property type="match status" value="1"/>
</dbReference>
<dbReference type="InterPro" id="IPR046341">
    <property type="entry name" value="SET_dom_sf"/>
</dbReference>
<feature type="domain" description="SET" evidence="8">
    <location>
        <begin position="135"/>
        <end position="252"/>
    </location>
</feature>
<evidence type="ECO:0000256" key="7">
    <source>
        <dbReference type="ARBA" id="ARBA00023242"/>
    </source>
</evidence>
<reference evidence="11" key="1">
    <citation type="journal article" date="2005" name="Phycol. Res.">
        <title>Isolation and molecular characterization of rbcS in the unicellular green alga Nannochloris bacillaris (Chlorophyta, Trebouxiophyceae).</title>
        <authorList>
            <person name="Yamazaki T."/>
            <person name="Yamamot M."/>
            <person name="Sakamoto W."/>
            <person name="Kawano S."/>
        </authorList>
    </citation>
    <scope>NUCLEOTIDE SEQUENCE</scope>
</reference>
<dbReference type="CDD" id="cd19172">
    <property type="entry name" value="SET_SETD2"/>
    <property type="match status" value="1"/>
</dbReference>
<evidence type="ECO:0000256" key="2">
    <source>
        <dbReference type="ARBA" id="ARBA00004286"/>
    </source>
</evidence>
<evidence type="ECO:0000256" key="1">
    <source>
        <dbReference type="ARBA" id="ARBA00004123"/>
    </source>
</evidence>
<accession>Q68BL3</accession>
<dbReference type="Gene3D" id="2.170.270.10">
    <property type="entry name" value="SET domain"/>
    <property type="match status" value="1"/>
</dbReference>
<evidence type="ECO:0000256" key="3">
    <source>
        <dbReference type="ARBA" id="ARBA00022454"/>
    </source>
</evidence>
<dbReference type="PROSITE" id="PS50280">
    <property type="entry name" value="SET"/>
    <property type="match status" value="1"/>
</dbReference>
<dbReference type="AlphaFoldDB" id="Q68BL3"/>
<dbReference type="Pfam" id="PF17907">
    <property type="entry name" value="AWS"/>
    <property type="match status" value="1"/>
</dbReference>
<evidence type="ECO:0000313" key="11">
    <source>
        <dbReference type="EMBL" id="BAD42330.1"/>
    </source>
</evidence>
<name>Q68BL3_NANBA</name>
<keyword evidence="5" id="KW-0808">Transferase</keyword>
<keyword evidence="4" id="KW-0489">Methyltransferase</keyword>
<keyword evidence="3" id="KW-0158">Chromosome</keyword>
<keyword evidence="7" id="KW-0539">Nucleus</keyword>
<dbReference type="InterPro" id="IPR050777">
    <property type="entry name" value="SET2_Histone-Lys_MeTrsfase"/>
</dbReference>
<dbReference type="SUPFAM" id="SSF82199">
    <property type="entry name" value="SET domain"/>
    <property type="match status" value="1"/>
</dbReference>
<feature type="non-terminal residue" evidence="11">
    <location>
        <position position="334"/>
    </location>
</feature>
<evidence type="ECO:0000256" key="4">
    <source>
        <dbReference type="ARBA" id="ARBA00022603"/>
    </source>
</evidence>
<feature type="domain" description="AWS" evidence="10">
    <location>
        <begin position="80"/>
        <end position="133"/>
    </location>
</feature>
<feature type="domain" description="Post-SET" evidence="9">
    <location>
        <begin position="259"/>
        <end position="275"/>
    </location>
</feature>
<dbReference type="GO" id="GO:0046975">
    <property type="term" value="F:histone H3K36 methyltransferase activity"/>
    <property type="evidence" value="ECO:0007669"/>
    <property type="project" value="InterPro"/>
</dbReference>